<dbReference type="Proteomes" id="UP000184693">
    <property type="component" value="Unassembled WGS sequence"/>
</dbReference>
<protein>
    <submittedName>
        <fullName evidence="1">Uncharacterized protein</fullName>
    </submittedName>
</protein>
<dbReference type="AlphaFoldDB" id="A0A1N6K7C4"/>
<dbReference type="RefSeq" id="WP_074268126.1">
    <property type="nucleotide sequence ID" value="NZ_FSRM01000002.1"/>
</dbReference>
<gene>
    <name evidence="1" type="ORF">SAMN05444168_6272</name>
</gene>
<organism evidence="1 2">
    <name type="scientific">Paraburkholderia phenazinium</name>
    <dbReference type="NCBI Taxonomy" id="60549"/>
    <lineage>
        <taxon>Bacteria</taxon>
        <taxon>Pseudomonadati</taxon>
        <taxon>Pseudomonadota</taxon>
        <taxon>Betaproteobacteria</taxon>
        <taxon>Burkholderiales</taxon>
        <taxon>Burkholderiaceae</taxon>
        <taxon>Paraburkholderia</taxon>
    </lineage>
</organism>
<dbReference type="OrthoDB" id="9106388at2"/>
<evidence type="ECO:0000313" key="1">
    <source>
        <dbReference type="EMBL" id="SIO52455.1"/>
    </source>
</evidence>
<name>A0A1N6K7C4_9BURK</name>
<evidence type="ECO:0000313" key="2">
    <source>
        <dbReference type="Proteomes" id="UP000184693"/>
    </source>
</evidence>
<dbReference type="EMBL" id="FSRM01000002">
    <property type="protein sequence ID" value="SIO52455.1"/>
    <property type="molecule type" value="Genomic_DNA"/>
</dbReference>
<reference evidence="1 2" key="1">
    <citation type="submission" date="2016-11" db="EMBL/GenBank/DDBJ databases">
        <authorList>
            <person name="Jaros S."/>
            <person name="Januszkiewicz K."/>
            <person name="Wedrychowicz H."/>
        </authorList>
    </citation>
    <scope>NUCLEOTIDE SEQUENCE [LARGE SCALE GENOMIC DNA]</scope>
    <source>
        <strain evidence="1 2">GAS86</strain>
    </source>
</reference>
<sequence length="113" mass="12501">MALPQTLQVYDAGTHRAQPASHHNVIPFPSPRVLLPVTLLGDSERDARAQLKSLLHSPLGVYVVSTEVVHDHVHLDLDIAPDDLDFTMHALITSLPYAMIGPLRRRNASKEAR</sequence>
<proteinExistence type="predicted"/>
<accession>A0A1N6K7C4</accession>